<name>A0A4Y2EF92_ARAVE</name>
<dbReference type="InterPro" id="IPR036397">
    <property type="entry name" value="RNaseH_sf"/>
</dbReference>
<accession>A0A4Y2EF92</accession>
<gene>
    <name evidence="1" type="primary">TCB2_64</name>
    <name evidence="1" type="ORF">AVEN_157202_1</name>
</gene>
<keyword evidence="2" id="KW-1185">Reference proteome</keyword>
<evidence type="ECO:0000313" key="2">
    <source>
        <dbReference type="Proteomes" id="UP000499080"/>
    </source>
</evidence>
<dbReference type="EMBL" id="BGPR01000587">
    <property type="protein sequence ID" value="GBM27501.1"/>
    <property type="molecule type" value="Genomic_DNA"/>
</dbReference>
<dbReference type="PANTHER" id="PTHR23022:SF135">
    <property type="entry name" value="SI:DKEY-77F5.3"/>
    <property type="match status" value="1"/>
</dbReference>
<sequence length="158" mass="17758">MKVNSTFSAVTAVAPYGKSPKELWIQKHPTVKHGGGSVMVWGCMASTRVGNLVFIDDIMNHMVYLDILQNSLIESAKNLGIDGNFIFQHNNDPEHSACNVKMWCIFHCKQQLQTPPQSLDNNVIENLWATLETAVLKQKIKNKAHLKQVLQGEWSKIS</sequence>
<dbReference type="OrthoDB" id="4843387at2759"/>
<proteinExistence type="predicted"/>
<dbReference type="Proteomes" id="UP000499080">
    <property type="component" value="Unassembled WGS sequence"/>
</dbReference>
<organism evidence="1 2">
    <name type="scientific">Araneus ventricosus</name>
    <name type="common">Orbweaver spider</name>
    <name type="synonym">Epeira ventricosa</name>
    <dbReference type="NCBI Taxonomy" id="182803"/>
    <lineage>
        <taxon>Eukaryota</taxon>
        <taxon>Metazoa</taxon>
        <taxon>Ecdysozoa</taxon>
        <taxon>Arthropoda</taxon>
        <taxon>Chelicerata</taxon>
        <taxon>Arachnida</taxon>
        <taxon>Araneae</taxon>
        <taxon>Araneomorphae</taxon>
        <taxon>Entelegynae</taxon>
        <taxon>Araneoidea</taxon>
        <taxon>Araneidae</taxon>
        <taxon>Araneus</taxon>
    </lineage>
</organism>
<protein>
    <submittedName>
        <fullName evidence="1">Transposable element Tcb2 transposase</fullName>
    </submittedName>
</protein>
<evidence type="ECO:0000313" key="1">
    <source>
        <dbReference type="EMBL" id="GBM27501.1"/>
    </source>
</evidence>
<dbReference type="InterPro" id="IPR052338">
    <property type="entry name" value="Transposase_5"/>
</dbReference>
<dbReference type="AlphaFoldDB" id="A0A4Y2EF92"/>
<dbReference type="Gene3D" id="3.30.420.10">
    <property type="entry name" value="Ribonuclease H-like superfamily/Ribonuclease H"/>
    <property type="match status" value="1"/>
</dbReference>
<dbReference type="GO" id="GO:0003676">
    <property type="term" value="F:nucleic acid binding"/>
    <property type="evidence" value="ECO:0007669"/>
    <property type="project" value="InterPro"/>
</dbReference>
<dbReference type="PANTHER" id="PTHR23022">
    <property type="entry name" value="TRANSPOSABLE ELEMENT-RELATED"/>
    <property type="match status" value="1"/>
</dbReference>
<comment type="caution">
    <text evidence="1">The sequence shown here is derived from an EMBL/GenBank/DDBJ whole genome shotgun (WGS) entry which is preliminary data.</text>
</comment>
<reference evidence="1 2" key="1">
    <citation type="journal article" date="2019" name="Sci. Rep.">
        <title>Orb-weaving spider Araneus ventricosus genome elucidates the spidroin gene catalogue.</title>
        <authorList>
            <person name="Kono N."/>
            <person name="Nakamura H."/>
            <person name="Ohtoshi R."/>
            <person name="Moran D.A.P."/>
            <person name="Shinohara A."/>
            <person name="Yoshida Y."/>
            <person name="Fujiwara M."/>
            <person name="Mori M."/>
            <person name="Tomita M."/>
            <person name="Arakawa K."/>
        </authorList>
    </citation>
    <scope>NUCLEOTIDE SEQUENCE [LARGE SCALE GENOMIC DNA]</scope>
</reference>